<evidence type="ECO:0000313" key="2">
    <source>
        <dbReference type="EMBL" id="MCO4294455.1"/>
    </source>
</evidence>
<name>A0A9X2F5E6_9SPHI</name>
<dbReference type="Gene3D" id="2.40.50.230">
    <property type="entry name" value="Gp5 N-terminal domain"/>
    <property type="match status" value="1"/>
</dbReference>
<protein>
    <submittedName>
        <fullName evidence="2">Type VI secretion system tip protein VgrG</fullName>
    </submittedName>
</protein>
<feature type="domain" description="Gp5/Type VI secretion system Vgr protein OB-fold" evidence="1">
    <location>
        <begin position="388"/>
        <end position="462"/>
    </location>
</feature>
<dbReference type="InterPro" id="IPR006531">
    <property type="entry name" value="Gp5/Vgr_OB"/>
</dbReference>
<proteinExistence type="predicted"/>
<gene>
    <name evidence="2" type="primary">vgrG</name>
    <name evidence="2" type="ORF">NF867_16455</name>
</gene>
<dbReference type="Proteomes" id="UP001155182">
    <property type="component" value="Unassembled WGS sequence"/>
</dbReference>
<dbReference type="Pfam" id="PF04717">
    <property type="entry name" value="Phage_base_V"/>
    <property type="match status" value="1"/>
</dbReference>
<dbReference type="InterPro" id="IPR037026">
    <property type="entry name" value="Vgr_OB-fold_dom_sf"/>
</dbReference>
<organism evidence="2 3">
    <name type="scientific">Solitalea agri</name>
    <dbReference type="NCBI Taxonomy" id="2953739"/>
    <lineage>
        <taxon>Bacteria</taxon>
        <taxon>Pseudomonadati</taxon>
        <taxon>Bacteroidota</taxon>
        <taxon>Sphingobacteriia</taxon>
        <taxon>Sphingobacteriales</taxon>
        <taxon>Sphingobacteriaceae</taxon>
        <taxon>Solitalea</taxon>
    </lineage>
</organism>
<reference evidence="2" key="1">
    <citation type="submission" date="2022-06" db="EMBL/GenBank/DDBJ databases">
        <title>Solitalea sp. MAHUQ-68 isolated from rhizospheric soil.</title>
        <authorList>
            <person name="Huq M.A."/>
        </authorList>
    </citation>
    <scope>NUCLEOTIDE SEQUENCE</scope>
    <source>
        <strain evidence="2">MAHUQ-68</strain>
    </source>
</reference>
<evidence type="ECO:0000313" key="3">
    <source>
        <dbReference type="Proteomes" id="UP001155182"/>
    </source>
</evidence>
<dbReference type="SUPFAM" id="SSF69255">
    <property type="entry name" value="gp5 N-terminal domain-like"/>
    <property type="match status" value="1"/>
</dbReference>
<dbReference type="InterPro" id="IPR006533">
    <property type="entry name" value="T6SS_Vgr_RhsGE"/>
</dbReference>
<dbReference type="RefSeq" id="WP_252589490.1">
    <property type="nucleotide sequence ID" value="NZ_JAMWYS010000058.1"/>
</dbReference>
<dbReference type="SUPFAM" id="SSF69279">
    <property type="entry name" value="Phage tail proteins"/>
    <property type="match status" value="1"/>
</dbReference>
<keyword evidence="3" id="KW-1185">Reference proteome</keyword>
<evidence type="ECO:0000259" key="1">
    <source>
        <dbReference type="Pfam" id="PF04717"/>
    </source>
</evidence>
<dbReference type="EMBL" id="JAMWYS010000058">
    <property type="protein sequence ID" value="MCO4294455.1"/>
    <property type="molecule type" value="Genomic_DNA"/>
</dbReference>
<accession>A0A9X2F5E6</accession>
<dbReference type="SUPFAM" id="SSF69349">
    <property type="entry name" value="Phage fibre proteins"/>
    <property type="match status" value="1"/>
</dbReference>
<dbReference type="NCBIfam" id="TIGR01646">
    <property type="entry name" value="vgr_GE"/>
    <property type="match status" value="1"/>
</dbReference>
<sequence>MATDNNTVLLEEKMDAVSLLIKVEGEEISRQYQVTTLTIHHEINKIPTANLTIIDGEASTQDFPISSTGQFVPGKKIEIELGYFRNGQTSEDRFLFKGIVVTNNNRVSNNCCELTIECKDEAVKMTVNRGNAHFDKQITASDIAEQLLNRNNLQIDSIATATIHHEQVVQSNVSDWDFMIGRVDVVGMICVITSLGVKIKQLTVSNPPTNDSGDLLKLVHGKNILEFSADKDSRIRNDEVRTLSWDFKEQRVSTSSNDETTVQEADDQSTNVSSGYEMRTSAYFSREEQDALSRTRKIKQDLSGIKGKVKFIARTDITVMPGDFIEIRGVGKSFEGYHFISAVEQQYTDGCWITEATLGWDEQFFAEQTNPQHSASTTGQPSSMQGLQIGIVTSIEDSDGEYRVRIRLPMVDNTQDGIHARVATLDAGNHRGTYFRPEINDEVIVGFVNDDPSNPVILGMLHSSAHSAPLEPETSNNQKGYVSRSEIKLLFDDNKKSVIIQTPGGRVFELNDDTGTITIKDASGGKILMEDHKITIKSSQDINIKADGNISLDGNNISIKASGRLKAKGSAAVSVEGGGTTEIKGGIVKIN</sequence>
<dbReference type="AlphaFoldDB" id="A0A9X2F5E6"/>
<comment type="caution">
    <text evidence="2">The sequence shown here is derived from an EMBL/GenBank/DDBJ whole genome shotgun (WGS) entry which is preliminary data.</text>
</comment>